<dbReference type="EMBL" id="JAJFZT010000005">
    <property type="protein sequence ID" value="MCC3272814.1"/>
    <property type="molecule type" value="Genomic_DNA"/>
</dbReference>
<evidence type="ECO:0000313" key="3">
    <source>
        <dbReference type="Proteomes" id="UP000829758"/>
    </source>
</evidence>
<organism evidence="1 4">
    <name type="scientific">Arthrobacter zhangbolii</name>
    <dbReference type="NCBI Taxonomy" id="2886936"/>
    <lineage>
        <taxon>Bacteria</taxon>
        <taxon>Bacillati</taxon>
        <taxon>Actinomycetota</taxon>
        <taxon>Actinomycetes</taxon>
        <taxon>Micrococcales</taxon>
        <taxon>Micrococcaceae</taxon>
        <taxon>Arthrobacter</taxon>
    </lineage>
</organism>
<keyword evidence="3" id="KW-1185">Reference proteome</keyword>
<reference evidence="1" key="1">
    <citation type="submission" date="2021-10" db="EMBL/GenBank/DDBJ databases">
        <title>Novel species in genus Arthrobacter.</title>
        <authorList>
            <person name="Liu Y."/>
        </authorList>
    </citation>
    <scope>NUCLEOTIDE SEQUENCE</scope>
    <source>
        <strain evidence="1">Zg-Y462</strain>
        <strain evidence="3">zg-Y462</strain>
    </source>
</reference>
<proteinExistence type="predicted"/>
<dbReference type="EMBL" id="CP094984">
    <property type="protein sequence ID" value="UON91353.1"/>
    <property type="molecule type" value="Genomic_DNA"/>
</dbReference>
<dbReference type="RefSeq" id="WP_227928836.1">
    <property type="nucleotide sequence ID" value="NZ_CP094984.1"/>
</dbReference>
<accession>A0A9X1M7G9</accession>
<evidence type="ECO:0000313" key="2">
    <source>
        <dbReference type="EMBL" id="UON91353.1"/>
    </source>
</evidence>
<evidence type="ECO:0000313" key="1">
    <source>
        <dbReference type="EMBL" id="MCC3272814.1"/>
    </source>
</evidence>
<dbReference type="Proteomes" id="UP001155145">
    <property type="component" value="Unassembled WGS sequence"/>
</dbReference>
<protein>
    <recommendedName>
        <fullName evidence="5">Nudix hydrolase domain-containing protein</fullName>
    </recommendedName>
</protein>
<sequence length="387" mass="43076">MFEWVSGAWSYSFALLLSASAGVVAEKFLNISGRLVQPLWYKTFGRIHRQRRLRRETRLLGSGETFAVGAAKHEIYVRQFAVDGFRPEHLFSATLPAQSAGGLVDRLPTRLQPGGAADLERMIEDKRRELDAAPGAWNAEMLALRRLEVSRVGSHELPALKLHYAKTDYASFQVISSEWEKRFAEGLAGGEILGEELLDVLPGLSHSFGINLTIETADDHLLLTRRSAKTSGGRNLRHISVNEGMALMDLDPKTGLPDPYRTALRGISEELGIDLENEPDIRNRITFHGLICDVTRYEWALLGHVNLTQTGWTNASFIAARRLGMGPDDWESNGLDFIPMTKAAVEEALRDDAEWVGHGYMNLVLSAMHRLRSDHRAILAAVRSALV</sequence>
<evidence type="ECO:0008006" key="5">
    <source>
        <dbReference type="Google" id="ProtNLM"/>
    </source>
</evidence>
<dbReference type="AlphaFoldDB" id="A0A9X1M7G9"/>
<name>A0A9X1M7G9_9MICC</name>
<gene>
    <name evidence="1" type="ORF">LJ755_08730</name>
    <name evidence="2" type="ORF">MUK71_12190</name>
</gene>
<evidence type="ECO:0000313" key="4">
    <source>
        <dbReference type="Proteomes" id="UP001155145"/>
    </source>
</evidence>
<dbReference type="Proteomes" id="UP000829758">
    <property type="component" value="Chromosome"/>
</dbReference>